<protein>
    <submittedName>
        <fullName evidence="1">Uncharacterized protein</fullName>
    </submittedName>
</protein>
<gene>
    <name evidence="1" type="ORF">METZ01_LOCUS8241</name>
</gene>
<name>A0A381NLJ0_9ZZZZ</name>
<proteinExistence type="predicted"/>
<accession>A0A381NLJ0</accession>
<reference evidence="1" key="1">
    <citation type="submission" date="2018-05" db="EMBL/GenBank/DDBJ databases">
        <authorList>
            <person name="Lanie J.A."/>
            <person name="Ng W.-L."/>
            <person name="Kazmierczak K.M."/>
            <person name="Andrzejewski T.M."/>
            <person name="Davidsen T.M."/>
            <person name="Wayne K.J."/>
            <person name="Tettelin H."/>
            <person name="Glass J.I."/>
            <person name="Rusch D."/>
            <person name="Podicherti R."/>
            <person name="Tsui H.-C.T."/>
            <person name="Winkler M.E."/>
        </authorList>
    </citation>
    <scope>NUCLEOTIDE SEQUENCE</scope>
</reference>
<sequence length="58" mass="6957">VRILNLFFRDAHPWNLMRIIAGCDMVNTILTYKLVSNRFFLRKQSHFFVSVEIIVILF</sequence>
<organism evidence="1">
    <name type="scientific">marine metagenome</name>
    <dbReference type="NCBI Taxonomy" id="408172"/>
    <lineage>
        <taxon>unclassified sequences</taxon>
        <taxon>metagenomes</taxon>
        <taxon>ecological metagenomes</taxon>
    </lineage>
</organism>
<dbReference type="EMBL" id="UINC01000443">
    <property type="protein sequence ID" value="SUZ55387.1"/>
    <property type="molecule type" value="Genomic_DNA"/>
</dbReference>
<evidence type="ECO:0000313" key="1">
    <source>
        <dbReference type="EMBL" id="SUZ55387.1"/>
    </source>
</evidence>
<dbReference type="AlphaFoldDB" id="A0A381NLJ0"/>
<feature type="non-terminal residue" evidence="1">
    <location>
        <position position="1"/>
    </location>
</feature>